<feature type="compositionally biased region" description="Polar residues" evidence="1">
    <location>
        <begin position="37"/>
        <end position="67"/>
    </location>
</feature>
<feature type="compositionally biased region" description="Basic and acidic residues" evidence="1">
    <location>
        <begin position="139"/>
        <end position="156"/>
    </location>
</feature>
<feature type="compositionally biased region" description="Polar residues" evidence="1">
    <location>
        <begin position="527"/>
        <end position="538"/>
    </location>
</feature>
<protein>
    <submittedName>
        <fullName evidence="2">Uncharacterized protein</fullName>
    </submittedName>
</protein>
<feature type="region of interest" description="Disordered" evidence="1">
    <location>
        <begin position="264"/>
        <end position="284"/>
    </location>
</feature>
<feature type="region of interest" description="Disordered" evidence="1">
    <location>
        <begin position="553"/>
        <end position="620"/>
    </location>
</feature>
<feature type="region of interest" description="Disordered" evidence="1">
    <location>
        <begin position="376"/>
        <end position="400"/>
    </location>
</feature>
<organism evidence="2 3">
    <name type="scientific">Ramalina farinacea</name>
    <dbReference type="NCBI Taxonomy" id="258253"/>
    <lineage>
        <taxon>Eukaryota</taxon>
        <taxon>Fungi</taxon>
        <taxon>Dikarya</taxon>
        <taxon>Ascomycota</taxon>
        <taxon>Pezizomycotina</taxon>
        <taxon>Lecanoromycetes</taxon>
        <taxon>OSLEUM clade</taxon>
        <taxon>Lecanoromycetidae</taxon>
        <taxon>Lecanorales</taxon>
        <taxon>Lecanorineae</taxon>
        <taxon>Ramalinaceae</taxon>
        <taxon>Ramalina</taxon>
    </lineage>
</organism>
<evidence type="ECO:0000256" key="1">
    <source>
        <dbReference type="SAM" id="MobiDB-lite"/>
    </source>
</evidence>
<dbReference type="Proteomes" id="UP001161017">
    <property type="component" value="Unassembled WGS sequence"/>
</dbReference>
<feature type="region of interest" description="Disordered" evidence="1">
    <location>
        <begin position="1"/>
        <end position="69"/>
    </location>
</feature>
<dbReference type="EMBL" id="JAPUFD010000005">
    <property type="protein sequence ID" value="MDI1487552.1"/>
    <property type="molecule type" value="Genomic_DNA"/>
</dbReference>
<sequence length="672" mass="74204">MDIPSALTKDEEHPGFYSASYPGASNMMGIIPHESPTLANRSKASSSRWVEQQASPPIEDNSSTSLSLLGKLDDSASTVALAPETSSSRPHSIVDFLAVSQDPNIESEGDGFFDTPSYAEQDSLPDSTPRAGQNDPFDDTPRAEKDNPFESIKDDVMHRRRFSLPFGSAFKTEANDDTSKKARRFSIFSPGLSPRAERAIGQSKPSQGMVAPGEYEMENTSNRTINNASPLVQDFADHNDNVPYPVVSLSPGRRTISRQSAAIYGLPPTSGNQRTLSDGNPTKQDDDTKAMFPFPDPIASLHQTTESVNKVDHPSAIQSQGFQRPDNWFHQGLVDDDAYCTRQGALEDDTLDTCSNHNDVLHSSSPKSSYILKRPQQIVPKQSRAPKASEQTPKRVDREPDVSTMQATNAIANIDLDFLARPDLSAKQKDKYLDAAIGTAKHIAKTTGLPLMILKDHKSDVVVLRRQQAKWLSGASEWKARVLAEAETAKDMRAITELQQLGLLPRTQTRTLSLSAATTTPPGVGLSPSTPSPNQRPQTLSKAHEILGIATPTRVAPTASQNQRSPRASPQYQHKPFRSSRSPSMVDLRKEACNESTSALPAKEKEEKGKKVEEKREKKEEVEETYWWKQLRLLEAREPQTLGPMSAEKREIWRQIDYEIIRSWSRKEGGGA</sequence>
<comment type="caution">
    <text evidence="2">The sequence shown here is derived from an EMBL/GenBank/DDBJ whole genome shotgun (WGS) entry which is preliminary data.</text>
</comment>
<dbReference type="AlphaFoldDB" id="A0AA43QKR0"/>
<feature type="compositionally biased region" description="Basic and acidic residues" evidence="1">
    <location>
        <begin position="602"/>
        <end position="620"/>
    </location>
</feature>
<feature type="compositionally biased region" description="Polar residues" evidence="1">
    <location>
        <begin position="269"/>
        <end position="282"/>
    </location>
</feature>
<feature type="region of interest" description="Disordered" evidence="1">
    <location>
        <begin position="516"/>
        <end position="538"/>
    </location>
</feature>
<accession>A0AA43QKR0</accession>
<proteinExistence type="predicted"/>
<gene>
    <name evidence="2" type="ORF">OHK93_006822</name>
</gene>
<feature type="compositionally biased region" description="Polar residues" evidence="1">
    <location>
        <begin position="558"/>
        <end position="572"/>
    </location>
</feature>
<evidence type="ECO:0000313" key="3">
    <source>
        <dbReference type="Proteomes" id="UP001161017"/>
    </source>
</evidence>
<evidence type="ECO:0000313" key="2">
    <source>
        <dbReference type="EMBL" id="MDI1487552.1"/>
    </source>
</evidence>
<name>A0AA43QKR0_9LECA</name>
<reference evidence="2" key="1">
    <citation type="journal article" date="2023" name="Genome Biol. Evol.">
        <title>First Whole Genome Sequence and Flow Cytometry Genome Size Data for the Lichen-Forming Fungus Ramalina farinacea (Ascomycota).</title>
        <authorList>
            <person name="Llewellyn T."/>
            <person name="Mian S."/>
            <person name="Hill R."/>
            <person name="Leitch I.J."/>
            <person name="Gaya E."/>
        </authorList>
    </citation>
    <scope>NUCLEOTIDE SEQUENCE</scope>
    <source>
        <strain evidence="2">LIQ254RAFAR</strain>
    </source>
</reference>
<keyword evidence="3" id="KW-1185">Reference proteome</keyword>
<feature type="region of interest" description="Disordered" evidence="1">
    <location>
        <begin position="105"/>
        <end position="156"/>
    </location>
</feature>